<organism evidence="1 2">
    <name type="scientific">Thermoactinomyces intermedius</name>
    <dbReference type="NCBI Taxonomy" id="2024"/>
    <lineage>
        <taxon>Bacteria</taxon>
        <taxon>Bacillati</taxon>
        <taxon>Bacillota</taxon>
        <taxon>Bacilli</taxon>
        <taxon>Bacillales</taxon>
        <taxon>Thermoactinomycetaceae</taxon>
        <taxon>Thermoactinomyces</taxon>
    </lineage>
</organism>
<proteinExistence type="predicted"/>
<protein>
    <submittedName>
        <fullName evidence="1">DUF2197 domain-containing protein</fullName>
    </submittedName>
</protein>
<sequence>MKVICILCDQVFRPDPLTEKKIKKHPHRIQICPQCHERITKQVTERKKNQSSKT</sequence>
<evidence type="ECO:0000313" key="2">
    <source>
        <dbReference type="Proteomes" id="UP000633619"/>
    </source>
</evidence>
<dbReference type="AlphaFoldDB" id="A0A8I1A297"/>
<dbReference type="EMBL" id="JAECVW010000001">
    <property type="protein sequence ID" value="MBH8594182.1"/>
    <property type="molecule type" value="Genomic_DNA"/>
</dbReference>
<keyword evidence="2" id="KW-1185">Reference proteome</keyword>
<dbReference type="InterPro" id="IPR019241">
    <property type="entry name" value="DUF2197"/>
</dbReference>
<reference evidence="1 2" key="1">
    <citation type="submission" date="2020-12" db="EMBL/GenBank/DDBJ databases">
        <title>WGS of Thermoactinomyces spp.</title>
        <authorList>
            <person name="Cheng K."/>
        </authorList>
    </citation>
    <scope>NUCLEOTIDE SEQUENCE [LARGE SCALE GENOMIC DNA]</scope>
    <source>
        <strain evidence="2">CICC 10671\DSM 43846</strain>
    </source>
</reference>
<dbReference type="RefSeq" id="WP_082240649.1">
    <property type="nucleotide sequence ID" value="NZ_JACEIR010000001.1"/>
</dbReference>
<name>A0A8I1A297_THEIN</name>
<dbReference type="Pfam" id="PF09963">
    <property type="entry name" value="DUF2197"/>
    <property type="match status" value="1"/>
</dbReference>
<gene>
    <name evidence="1" type="ORF">I8U20_02450</name>
</gene>
<evidence type="ECO:0000313" key="1">
    <source>
        <dbReference type="EMBL" id="MBH8594182.1"/>
    </source>
</evidence>
<comment type="caution">
    <text evidence="1">The sequence shown here is derived from an EMBL/GenBank/DDBJ whole genome shotgun (WGS) entry which is preliminary data.</text>
</comment>
<dbReference type="Proteomes" id="UP000633619">
    <property type="component" value="Unassembled WGS sequence"/>
</dbReference>
<accession>A0A8I1A297</accession>